<dbReference type="RefSeq" id="WP_106321798.1">
    <property type="nucleotide sequence ID" value="NZ_BOMO01000080.1"/>
</dbReference>
<keyword evidence="1" id="KW-0812">Transmembrane</keyword>
<evidence type="ECO:0000313" key="3">
    <source>
        <dbReference type="Proteomes" id="UP000239415"/>
    </source>
</evidence>
<evidence type="ECO:0000256" key="1">
    <source>
        <dbReference type="SAM" id="Phobius"/>
    </source>
</evidence>
<proteinExistence type="predicted"/>
<organism evidence="2 3">
    <name type="scientific">Actinoplanes italicus</name>
    <dbReference type="NCBI Taxonomy" id="113567"/>
    <lineage>
        <taxon>Bacteria</taxon>
        <taxon>Bacillati</taxon>
        <taxon>Actinomycetota</taxon>
        <taxon>Actinomycetes</taxon>
        <taxon>Micromonosporales</taxon>
        <taxon>Micromonosporaceae</taxon>
        <taxon>Actinoplanes</taxon>
    </lineage>
</organism>
<evidence type="ECO:0000313" key="2">
    <source>
        <dbReference type="EMBL" id="PRX19967.1"/>
    </source>
</evidence>
<sequence length="335" mass="35561">MNDDEMLRDALATVADRAHDPGPVAAGIAARARAHRQRRGLLVASAAAVTGTGVAVAVWPRTPTKILPDRKPAVSPRPTATRAPVGYRPGWLPAGLTEVGRMGTVPGTGPVSQTRTWQRGADGDDMVHLFLVPRSQFDPSGFDPLTLGGRRAWAYPGPGKVWVEVDDRSFLSVSVGRSDRTGQVARQVAASIEPDPSAVAEVSLAFGWLPETFTGPVSAGLSGTAVRWHEVLRRDRAIEAELVWEVSTAKGEPVTLRGRPGAIHLGDTHLGCPDLPARLSACRGASASARVDLGDGRLLRVMIGAGYAVSRTDLIRITEDLIVGPEPDTTWLPAR</sequence>
<reference evidence="2 3" key="1">
    <citation type="submission" date="2018-03" db="EMBL/GenBank/DDBJ databases">
        <title>Genomic Encyclopedia of Archaeal and Bacterial Type Strains, Phase II (KMG-II): from individual species to whole genera.</title>
        <authorList>
            <person name="Goeker M."/>
        </authorList>
    </citation>
    <scope>NUCLEOTIDE SEQUENCE [LARGE SCALE GENOMIC DNA]</scope>
    <source>
        <strain evidence="2 3">DSM 43146</strain>
    </source>
</reference>
<dbReference type="OrthoDB" id="3296958at2"/>
<keyword evidence="1" id="KW-0472">Membrane</keyword>
<keyword evidence="3" id="KW-1185">Reference proteome</keyword>
<dbReference type="Proteomes" id="UP000239415">
    <property type="component" value="Unassembled WGS sequence"/>
</dbReference>
<gene>
    <name evidence="2" type="ORF">CLV67_109232</name>
</gene>
<keyword evidence="1" id="KW-1133">Transmembrane helix</keyword>
<name>A0A2T0KA06_9ACTN</name>
<dbReference type="EMBL" id="PVMZ01000009">
    <property type="protein sequence ID" value="PRX19967.1"/>
    <property type="molecule type" value="Genomic_DNA"/>
</dbReference>
<comment type="caution">
    <text evidence="2">The sequence shown here is derived from an EMBL/GenBank/DDBJ whole genome shotgun (WGS) entry which is preliminary data.</text>
</comment>
<dbReference type="AlphaFoldDB" id="A0A2T0KA06"/>
<protein>
    <submittedName>
        <fullName evidence="2">Uncharacterized protein</fullName>
    </submittedName>
</protein>
<accession>A0A2T0KA06</accession>
<feature type="transmembrane region" description="Helical" evidence="1">
    <location>
        <begin position="41"/>
        <end position="60"/>
    </location>
</feature>